<dbReference type="CDD" id="cd01852">
    <property type="entry name" value="AIG1"/>
    <property type="match status" value="1"/>
</dbReference>
<evidence type="ECO:0000256" key="4">
    <source>
        <dbReference type="ARBA" id="ARBA00004555"/>
    </source>
</evidence>
<evidence type="ECO:0000256" key="14">
    <source>
        <dbReference type="ARBA" id="ARBA00073539"/>
    </source>
</evidence>
<organism evidence="17 18">
    <name type="scientific">Sparus aurata</name>
    <name type="common">Gilthead sea bream</name>
    <dbReference type="NCBI Taxonomy" id="8175"/>
    <lineage>
        <taxon>Eukaryota</taxon>
        <taxon>Metazoa</taxon>
        <taxon>Chordata</taxon>
        <taxon>Craniata</taxon>
        <taxon>Vertebrata</taxon>
        <taxon>Euteleostomi</taxon>
        <taxon>Actinopterygii</taxon>
        <taxon>Neopterygii</taxon>
        <taxon>Teleostei</taxon>
        <taxon>Neoteleostei</taxon>
        <taxon>Acanthomorphata</taxon>
        <taxon>Eupercaria</taxon>
        <taxon>Spariformes</taxon>
        <taxon>Sparidae</taxon>
        <taxon>Sparus</taxon>
    </lineage>
</organism>
<dbReference type="InterPro" id="IPR027417">
    <property type="entry name" value="P-loop_NTPase"/>
</dbReference>
<evidence type="ECO:0000256" key="11">
    <source>
        <dbReference type="ARBA" id="ARBA00023128"/>
    </source>
</evidence>
<dbReference type="GO" id="GO:0005739">
    <property type="term" value="C:mitochondrion"/>
    <property type="evidence" value="ECO:0007669"/>
    <property type="project" value="UniProtKB-SubCell"/>
</dbReference>
<evidence type="ECO:0000256" key="7">
    <source>
        <dbReference type="ARBA" id="ARBA00022737"/>
    </source>
</evidence>
<dbReference type="GO" id="GO:0005829">
    <property type="term" value="C:cytosol"/>
    <property type="evidence" value="ECO:0007669"/>
    <property type="project" value="UniProtKB-SubCell"/>
</dbReference>
<reference evidence="17" key="3">
    <citation type="submission" date="2025-09" db="UniProtKB">
        <authorList>
            <consortium name="Ensembl"/>
        </authorList>
    </citation>
    <scope>IDENTIFICATION</scope>
</reference>
<dbReference type="GO" id="GO:0005525">
    <property type="term" value="F:GTP binding"/>
    <property type="evidence" value="ECO:0007669"/>
    <property type="project" value="UniProtKB-KW"/>
</dbReference>
<dbReference type="InterPro" id="IPR006703">
    <property type="entry name" value="G_AIG1"/>
</dbReference>
<keyword evidence="11" id="KW-0496">Mitochondrion</keyword>
<dbReference type="Gene3D" id="3.40.50.300">
    <property type="entry name" value="P-loop containing nucleotide triphosphate hydrolases"/>
    <property type="match status" value="1"/>
</dbReference>
<keyword evidence="6" id="KW-0963">Cytoplasm</keyword>
<evidence type="ECO:0000256" key="13">
    <source>
        <dbReference type="ARBA" id="ARBA00056809"/>
    </source>
</evidence>
<evidence type="ECO:0000256" key="2">
    <source>
        <dbReference type="ARBA" id="ARBA00004240"/>
    </source>
</evidence>
<keyword evidence="9" id="KW-0256">Endoplasmic reticulum</keyword>
<comment type="subcellular location">
    <subcellularLocation>
        <location evidence="3">Cytoplasm</location>
        <location evidence="3">Cytosol</location>
    </subcellularLocation>
    <subcellularLocation>
        <location evidence="2">Endoplasmic reticulum</location>
    </subcellularLocation>
    <subcellularLocation>
        <location evidence="4">Golgi apparatus</location>
    </subcellularLocation>
    <subcellularLocation>
        <location evidence="1">Mitochondrion</location>
    </subcellularLocation>
</comment>
<evidence type="ECO:0000256" key="3">
    <source>
        <dbReference type="ARBA" id="ARBA00004514"/>
    </source>
</evidence>
<evidence type="ECO:0000256" key="9">
    <source>
        <dbReference type="ARBA" id="ARBA00022824"/>
    </source>
</evidence>
<dbReference type="FunFam" id="3.40.50.300:FF:000536">
    <property type="entry name" value="GTPase IMAP family member 8"/>
    <property type="match status" value="1"/>
</dbReference>
<dbReference type="Proteomes" id="UP000472265">
    <property type="component" value="Chromosome 5"/>
</dbReference>
<reference evidence="17" key="2">
    <citation type="submission" date="2025-08" db="UniProtKB">
        <authorList>
            <consortium name="Ensembl"/>
        </authorList>
    </citation>
    <scope>IDENTIFICATION</scope>
</reference>
<keyword evidence="7" id="KW-0677">Repeat</keyword>
<dbReference type="GO" id="GO:0005783">
    <property type="term" value="C:endoplasmic reticulum"/>
    <property type="evidence" value="ECO:0007669"/>
    <property type="project" value="UniProtKB-SubCell"/>
</dbReference>
<dbReference type="PANTHER" id="PTHR10903:SF170">
    <property type="entry name" value="GTPASE IMAP FAMILY MEMBER 7"/>
    <property type="match status" value="1"/>
</dbReference>
<keyword evidence="18" id="KW-1185">Reference proteome</keyword>
<comment type="function">
    <text evidence="13">Exerts an anti-apoptotic effect in the immune system and is involved in responses to infections.</text>
</comment>
<keyword evidence="8" id="KW-0547">Nucleotide-binding</keyword>
<dbReference type="OMA" id="MEYEGAF"/>
<proteinExistence type="inferred from homology"/>
<evidence type="ECO:0000313" key="18">
    <source>
        <dbReference type="Proteomes" id="UP000472265"/>
    </source>
</evidence>
<feature type="domain" description="AIG1-type G" evidence="16">
    <location>
        <begin position="22"/>
        <end position="206"/>
    </location>
</feature>
<comment type="similarity">
    <text evidence="5">Belongs to the TRAFAC class TrmE-Era-EngA-EngB-Septin-like GTPase superfamily. AIG1/Toc34/Toc159-like paraseptin GTPase family. IAN subfamily.</text>
</comment>
<dbReference type="AlphaFoldDB" id="A0A671UHW2"/>
<evidence type="ECO:0000256" key="15">
    <source>
        <dbReference type="ARBA" id="ARBA00077278"/>
    </source>
</evidence>
<dbReference type="GeneTree" id="ENSGT01120000271858"/>
<evidence type="ECO:0000256" key="10">
    <source>
        <dbReference type="ARBA" id="ARBA00023034"/>
    </source>
</evidence>
<dbReference type="Pfam" id="PF04548">
    <property type="entry name" value="AIG1"/>
    <property type="match status" value="1"/>
</dbReference>
<evidence type="ECO:0000256" key="5">
    <source>
        <dbReference type="ARBA" id="ARBA00008535"/>
    </source>
</evidence>
<dbReference type="SUPFAM" id="SSF52540">
    <property type="entry name" value="P-loop containing nucleoside triphosphate hydrolases"/>
    <property type="match status" value="1"/>
</dbReference>
<name>A0A671UHW2_SPAAU</name>
<dbReference type="Ensembl" id="ENSSAUT00010014302.1">
    <property type="protein sequence ID" value="ENSSAUP00010013448.1"/>
    <property type="gene ID" value="ENSSAUG00010006391.1"/>
</dbReference>
<reference evidence="17" key="1">
    <citation type="submission" date="2021-04" db="EMBL/GenBank/DDBJ databases">
        <authorList>
            <consortium name="Wellcome Sanger Institute Data Sharing"/>
        </authorList>
    </citation>
    <scope>NUCLEOTIDE SEQUENCE [LARGE SCALE GENOMIC DNA]</scope>
</reference>
<dbReference type="GO" id="GO:0005794">
    <property type="term" value="C:Golgi apparatus"/>
    <property type="evidence" value="ECO:0007669"/>
    <property type="project" value="UniProtKB-SubCell"/>
</dbReference>
<evidence type="ECO:0000256" key="8">
    <source>
        <dbReference type="ARBA" id="ARBA00022741"/>
    </source>
</evidence>
<keyword evidence="12" id="KW-0342">GTP-binding</keyword>
<evidence type="ECO:0000313" key="17">
    <source>
        <dbReference type="Ensembl" id="ENSSAUP00010013448.1"/>
    </source>
</evidence>
<dbReference type="PANTHER" id="PTHR10903">
    <property type="entry name" value="GTPASE, IMAP FAMILY MEMBER-RELATED"/>
    <property type="match status" value="1"/>
</dbReference>
<evidence type="ECO:0000256" key="12">
    <source>
        <dbReference type="ARBA" id="ARBA00023134"/>
    </source>
</evidence>
<evidence type="ECO:0000259" key="16">
    <source>
        <dbReference type="PROSITE" id="PS51720"/>
    </source>
</evidence>
<accession>A0A671UHW2</accession>
<dbReference type="PROSITE" id="PS51720">
    <property type="entry name" value="G_AIG1"/>
    <property type="match status" value="1"/>
</dbReference>
<dbReference type="InterPro" id="IPR045058">
    <property type="entry name" value="GIMA/IAN/Toc"/>
</dbReference>
<dbReference type="InParanoid" id="A0A671UHW2"/>
<evidence type="ECO:0000256" key="1">
    <source>
        <dbReference type="ARBA" id="ARBA00004173"/>
    </source>
</evidence>
<sequence length="206" mass="23091">MVRLGHWMIAQNNGEHVNSDSSECLRMVLIGKTGSGKSSTANTILGYKRFTPRITPKPANKSCEKATGEIDGRPVVVINTPGLYDTTLSDEEIQQELHQCISILSPGPHVFLLVLQMGNITEEEKNSVQLIKTVFGKRSIDFVMVIFTRGDDLDQSFESYLEASGDYVKQLIKDCGGRYQVFNNKASTDRTQVRQLVSKQETYQQR</sequence>
<keyword evidence="10" id="KW-0333">Golgi apparatus</keyword>
<evidence type="ECO:0000256" key="6">
    <source>
        <dbReference type="ARBA" id="ARBA00022490"/>
    </source>
</evidence>
<protein>
    <recommendedName>
        <fullName evidence="14">GTPase IMAP family member 8</fullName>
    </recommendedName>
    <alternativeName>
        <fullName evidence="15">Immune-associated nucleotide-binding protein 9</fullName>
    </alternativeName>
</protein>